<dbReference type="InterPro" id="IPR004675">
    <property type="entry name" value="AhpD_core"/>
</dbReference>
<evidence type="ECO:0000313" key="3">
    <source>
        <dbReference type="Proteomes" id="UP000254343"/>
    </source>
</evidence>
<dbReference type="RefSeq" id="WP_002715266.1">
    <property type="nucleotide sequence ID" value="NZ_UFSI01000001.1"/>
</dbReference>
<accession>A0A380W746</accession>
<dbReference type="AlphaFoldDB" id="A0A380W746"/>
<dbReference type="Gene3D" id="1.20.1290.10">
    <property type="entry name" value="AhpD-like"/>
    <property type="match status" value="1"/>
</dbReference>
<protein>
    <submittedName>
        <fullName evidence="2">Argininosuccinate synthase</fullName>
    </submittedName>
</protein>
<dbReference type="GO" id="GO:0051920">
    <property type="term" value="F:peroxiredoxin activity"/>
    <property type="evidence" value="ECO:0007669"/>
    <property type="project" value="InterPro"/>
</dbReference>
<feature type="domain" description="Carboxymuconolactone decarboxylase-like" evidence="1">
    <location>
        <begin position="12"/>
        <end position="93"/>
    </location>
</feature>
<dbReference type="Proteomes" id="UP000254343">
    <property type="component" value="Unassembled WGS sequence"/>
</dbReference>
<dbReference type="OrthoDB" id="9801997at2"/>
<dbReference type="PANTHER" id="PTHR34846:SF10">
    <property type="entry name" value="CYTOPLASMIC PROTEIN"/>
    <property type="match status" value="1"/>
</dbReference>
<evidence type="ECO:0000259" key="1">
    <source>
        <dbReference type="Pfam" id="PF02627"/>
    </source>
</evidence>
<dbReference type="SUPFAM" id="SSF69118">
    <property type="entry name" value="AhpD-like"/>
    <property type="match status" value="1"/>
</dbReference>
<dbReference type="InterPro" id="IPR029032">
    <property type="entry name" value="AhpD-like"/>
</dbReference>
<name>A0A380W746_AFIFE</name>
<dbReference type="EMBL" id="UIGB01000001">
    <property type="protein sequence ID" value="SUU84439.1"/>
    <property type="molecule type" value="Genomic_DNA"/>
</dbReference>
<dbReference type="Pfam" id="PF02627">
    <property type="entry name" value="CMD"/>
    <property type="match status" value="1"/>
</dbReference>
<sequence length="151" mass="16906">MSHRVEIKKVAPDAMKAFGPLYQYIGASGLDRALVDMLYMRISQINGCAYCVDLHWRDAMKAGDDARKFNSIITWREAPFFSERERAALNWAESLTHVAETGAPDADYDQLKPHFSEKEIADITVVIALMNAMNRIGIGQRLAPPAKVADH</sequence>
<gene>
    <name evidence="2" type="ORF">NCTC12722_01629</name>
</gene>
<dbReference type="PANTHER" id="PTHR34846">
    <property type="entry name" value="4-CARBOXYMUCONOLACTONE DECARBOXYLASE FAMILY PROTEIN (AFU_ORTHOLOGUE AFUA_6G11590)"/>
    <property type="match status" value="1"/>
</dbReference>
<evidence type="ECO:0000313" key="2">
    <source>
        <dbReference type="EMBL" id="SUU84439.1"/>
    </source>
</evidence>
<organism evidence="2 3">
    <name type="scientific">Afipia felis</name>
    <name type="common">Cat scratch disease bacillus</name>
    <dbReference type="NCBI Taxonomy" id="1035"/>
    <lineage>
        <taxon>Bacteria</taxon>
        <taxon>Pseudomonadati</taxon>
        <taxon>Pseudomonadota</taxon>
        <taxon>Alphaproteobacteria</taxon>
        <taxon>Hyphomicrobiales</taxon>
        <taxon>Nitrobacteraceae</taxon>
        <taxon>Afipia</taxon>
    </lineage>
</organism>
<reference evidence="2 3" key="1">
    <citation type="submission" date="2018-06" db="EMBL/GenBank/DDBJ databases">
        <authorList>
            <consortium name="Pathogen Informatics"/>
            <person name="Doyle S."/>
        </authorList>
    </citation>
    <scope>NUCLEOTIDE SEQUENCE [LARGE SCALE GENOMIC DNA]</scope>
    <source>
        <strain evidence="2 3">NCTC12722</strain>
    </source>
</reference>
<proteinExistence type="predicted"/>
<dbReference type="NCBIfam" id="TIGR00778">
    <property type="entry name" value="ahpD_dom"/>
    <property type="match status" value="1"/>
</dbReference>
<dbReference type="InterPro" id="IPR003779">
    <property type="entry name" value="CMD-like"/>
</dbReference>